<organism evidence="1 2">
    <name type="scientific">Blastomyces percursus</name>
    <dbReference type="NCBI Taxonomy" id="1658174"/>
    <lineage>
        <taxon>Eukaryota</taxon>
        <taxon>Fungi</taxon>
        <taxon>Dikarya</taxon>
        <taxon>Ascomycota</taxon>
        <taxon>Pezizomycotina</taxon>
        <taxon>Eurotiomycetes</taxon>
        <taxon>Eurotiomycetidae</taxon>
        <taxon>Onygenales</taxon>
        <taxon>Ajellomycetaceae</taxon>
        <taxon>Blastomyces</taxon>
    </lineage>
</organism>
<comment type="caution">
    <text evidence="1">The sequence shown here is derived from an EMBL/GenBank/DDBJ whole genome shotgun (WGS) entry which is preliminary data.</text>
</comment>
<reference evidence="1 2" key="1">
    <citation type="submission" date="2015-08" db="EMBL/GenBank/DDBJ databases">
        <title>Emmonsia species relationships and genome sequence.</title>
        <authorList>
            <person name="Cuomo C.A."/>
            <person name="Schwartz I.S."/>
            <person name="Kenyon C."/>
            <person name="De Hoog G.S."/>
            <person name="Govender N.P."/>
            <person name="Botha A."/>
            <person name="Moreno L."/>
            <person name="De Vries M."/>
            <person name="Munoz J.F."/>
            <person name="Stielow J.B."/>
        </authorList>
    </citation>
    <scope>NUCLEOTIDE SEQUENCE [LARGE SCALE GENOMIC DNA]</scope>
    <source>
        <strain evidence="1 2">EI222</strain>
    </source>
</reference>
<evidence type="ECO:0000313" key="1">
    <source>
        <dbReference type="EMBL" id="OJD26291.1"/>
    </source>
</evidence>
<name>A0A1J9R1L7_9EURO</name>
<evidence type="ECO:0000313" key="2">
    <source>
        <dbReference type="Proteomes" id="UP000242791"/>
    </source>
</evidence>
<dbReference type="Proteomes" id="UP000242791">
    <property type="component" value="Unassembled WGS sequence"/>
</dbReference>
<gene>
    <name evidence="1" type="ORF">ACJ73_02331</name>
</gene>
<accession>A0A1J9R1L7</accession>
<protein>
    <submittedName>
        <fullName evidence="1">Uncharacterized protein</fullName>
    </submittedName>
</protein>
<sequence length="68" mass="7544">MCYDRRHVTGVERWINGGLESPCINPTFRYWSTESGARGQIPDSLLSLDACPFDSGKRLDKSRPAAGT</sequence>
<proteinExistence type="predicted"/>
<dbReference type="VEuPathDB" id="FungiDB:ACJ73_02331"/>
<dbReference type="EMBL" id="LGTZ01000245">
    <property type="protein sequence ID" value="OJD26291.1"/>
    <property type="molecule type" value="Genomic_DNA"/>
</dbReference>
<keyword evidence="2" id="KW-1185">Reference proteome</keyword>
<dbReference type="AlphaFoldDB" id="A0A1J9R1L7"/>